<dbReference type="InterPro" id="IPR010982">
    <property type="entry name" value="Lambda_DNA-bd_dom_sf"/>
</dbReference>
<dbReference type="PROSITE" id="PS50943">
    <property type="entry name" value="HTH_CROC1"/>
    <property type="match status" value="1"/>
</dbReference>
<gene>
    <name evidence="2" type="ORF">DOK79_001458</name>
</gene>
<protein>
    <recommendedName>
        <fullName evidence="1">HTH cro/C1-type domain-containing protein</fullName>
    </recommendedName>
</protein>
<sequence>MIEFRLKEMLAKNNMTMADINKKTGISKNALSQLASGTSKGIQFHTLEKIIEALKVPVEDLIVYIPNSQQNIKFSFDLNKATGGVIVPVFSESIGGSDEESAFEYVDNIRFVIHPLEVLIEADGFTASFNLTCDIQLIITESKELDAVIVTTNFPRSATELLSVRFDSYDFREAFVEYITDLASVEFSEYVNDFYPSEFVLNGDIG</sequence>
<keyword evidence="3" id="KW-1185">Reference proteome</keyword>
<dbReference type="RefSeq" id="WP_206854286.1">
    <property type="nucleotide sequence ID" value="NZ_CP147250.1"/>
</dbReference>
<dbReference type="InterPro" id="IPR001387">
    <property type="entry name" value="Cro/C1-type_HTH"/>
</dbReference>
<name>A0ABZ2SVZ0_9ENTE</name>
<dbReference type="SUPFAM" id="SSF47413">
    <property type="entry name" value="lambda repressor-like DNA-binding domains"/>
    <property type="match status" value="1"/>
</dbReference>
<reference evidence="2 3" key="1">
    <citation type="submission" date="2021-03" db="EMBL/GenBank/DDBJ databases">
        <authorList>
            <person name="Gilmore M.S."/>
            <person name="Schwartzman J."/>
            <person name="Van Tyne D."/>
            <person name="Martin M."/>
            <person name="Earl A.M."/>
            <person name="Manson A.L."/>
            <person name="Straub T."/>
            <person name="Salamzade R."/>
            <person name="Saavedra J."/>
            <person name="Lebreton F."/>
            <person name="Prichula J."/>
            <person name="Schaufler K."/>
            <person name="Gaca A."/>
            <person name="Sgardioli B."/>
            <person name="Wagenaar J."/>
            <person name="Strong T."/>
        </authorList>
    </citation>
    <scope>NUCLEOTIDE SEQUENCE [LARGE SCALE GENOMIC DNA]</scope>
    <source>
        <strain evidence="2 3">DIV1094</strain>
    </source>
</reference>
<organism evidence="2 3">
    <name type="scientific">Candidatus Enterococcus mangumiae</name>
    <dbReference type="NCBI Taxonomy" id="2230878"/>
    <lineage>
        <taxon>Bacteria</taxon>
        <taxon>Bacillati</taxon>
        <taxon>Bacillota</taxon>
        <taxon>Bacilli</taxon>
        <taxon>Lactobacillales</taxon>
        <taxon>Enterococcaceae</taxon>
        <taxon>Enterococcus</taxon>
    </lineage>
</organism>
<dbReference type="EMBL" id="CP147250">
    <property type="protein sequence ID" value="WYJ79905.1"/>
    <property type="molecule type" value="Genomic_DNA"/>
</dbReference>
<dbReference type="CDD" id="cd00093">
    <property type="entry name" value="HTH_XRE"/>
    <property type="match status" value="1"/>
</dbReference>
<proteinExistence type="predicted"/>
<reference evidence="2 3" key="2">
    <citation type="submission" date="2024-03" db="EMBL/GenBank/DDBJ databases">
        <title>The Genome Sequence of Enterococcus sp. DIV1094.</title>
        <authorList>
            <consortium name="The Broad Institute Genomics Platform"/>
            <consortium name="The Broad Institute Microbial Omics Core"/>
            <consortium name="The Broad Institute Genomic Center for Infectious Diseases"/>
            <person name="Earl A."/>
            <person name="Manson A."/>
            <person name="Gilmore M."/>
            <person name="Schwartman J."/>
            <person name="Shea T."/>
            <person name="Abouelleil A."/>
            <person name="Cao P."/>
            <person name="Chapman S."/>
            <person name="Cusick C."/>
            <person name="Young S."/>
            <person name="Neafsey D."/>
            <person name="Nusbaum C."/>
            <person name="Birren B."/>
        </authorList>
    </citation>
    <scope>NUCLEOTIDE SEQUENCE [LARGE SCALE GENOMIC DNA]</scope>
    <source>
        <strain evidence="2 3">DIV1094</strain>
    </source>
</reference>
<dbReference type="Pfam" id="PF13443">
    <property type="entry name" value="HTH_26"/>
    <property type="match status" value="1"/>
</dbReference>
<dbReference type="PANTHER" id="PTHR37301">
    <property type="entry name" value="DNA-BINDING PROTEIN-RELATED"/>
    <property type="match status" value="1"/>
</dbReference>
<dbReference type="SMART" id="SM00530">
    <property type="entry name" value="HTH_XRE"/>
    <property type="match status" value="1"/>
</dbReference>
<dbReference type="Gene3D" id="1.10.260.40">
    <property type="entry name" value="lambda repressor-like DNA-binding domains"/>
    <property type="match status" value="1"/>
</dbReference>
<accession>A0ABZ2SVZ0</accession>
<evidence type="ECO:0000313" key="3">
    <source>
        <dbReference type="Proteomes" id="UP000664360"/>
    </source>
</evidence>
<feature type="domain" description="HTH cro/C1-type" evidence="1">
    <location>
        <begin position="6"/>
        <end position="61"/>
    </location>
</feature>
<dbReference type="PANTHER" id="PTHR37301:SF1">
    <property type="entry name" value="DNA-BINDING PROTEIN"/>
    <property type="match status" value="1"/>
</dbReference>
<evidence type="ECO:0000259" key="1">
    <source>
        <dbReference type="PROSITE" id="PS50943"/>
    </source>
</evidence>
<dbReference type="Proteomes" id="UP000664360">
    <property type="component" value="Chromosome"/>
</dbReference>
<evidence type="ECO:0000313" key="2">
    <source>
        <dbReference type="EMBL" id="WYJ79905.1"/>
    </source>
</evidence>